<reference evidence="3 4" key="1">
    <citation type="submission" date="2024-03" db="EMBL/GenBank/DDBJ databases">
        <title>Genome-scale model development and genomic sequencing of the oleaginous clade Lipomyces.</title>
        <authorList>
            <consortium name="Lawrence Berkeley National Laboratory"/>
            <person name="Czajka J.J."/>
            <person name="Han Y."/>
            <person name="Kim J."/>
            <person name="Mondo S.J."/>
            <person name="Hofstad B.A."/>
            <person name="Robles A."/>
            <person name="Haridas S."/>
            <person name="Riley R."/>
            <person name="LaButti K."/>
            <person name="Pangilinan J."/>
            <person name="Andreopoulos W."/>
            <person name="Lipzen A."/>
            <person name="Yan J."/>
            <person name="Wang M."/>
            <person name="Ng V."/>
            <person name="Grigoriev I.V."/>
            <person name="Spatafora J.W."/>
            <person name="Magnuson J.K."/>
            <person name="Baker S.E."/>
            <person name="Pomraning K.R."/>
        </authorList>
    </citation>
    <scope>NUCLEOTIDE SEQUENCE [LARGE SCALE GENOMIC DNA]</scope>
    <source>
        <strain evidence="3 4">Phaff 52-87</strain>
    </source>
</reference>
<dbReference type="InterPro" id="IPR006553">
    <property type="entry name" value="Leu-rich_rpt_Cys-con_subtyp"/>
</dbReference>
<keyword evidence="4" id="KW-1185">Reference proteome</keyword>
<dbReference type="SMART" id="SM00367">
    <property type="entry name" value="LRR_CC"/>
    <property type="match status" value="7"/>
</dbReference>
<feature type="region of interest" description="Disordered" evidence="1">
    <location>
        <begin position="694"/>
        <end position="726"/>
    </location>
</feature>
<gene>
    <name evidence="3" type="ORF">BZA70DRAFT_297686</name>
</gene>
<dbReference type="GeneID" id="90040086"/>
<dbReference type="InterPro" id="IPR032675">
    <property type="entry name" value="LRR_dom_sf"/>
</dbReference>
<protein>
    <recommendedName>
        <fullName evidence="2">F-box domain-containing protein</fullName>
    </recommendedName>
</protein>
<evidence type="ECO:0000259" key="2">
    <source>
        <dbReference type="PROSITE" id="PS50181"/>
    </source>
</evidence>
<dbReference type="PANTHER" id="PTHR13318">
    <property type="entry name" value="PARTNER OF PAIRED, ISOFORM B-RELATED"/>
    <property type="match status" value="1"/>
</dbReference>
<feature type="compositionally biased region" description="Acidic residues" evidence="1">
    <location>
        <begin position="702"/>
        <end position="715"/>
    </location>
</feature>
<dbReference type="Gene3D" id="3.80.10.10">
    <property type="entry name" value="Ribonuclease Inhibitor"/>
    <property type="match status" value="2"/>
</dbReference>
<name>A0ABR1EZ02_9ASCO</name>
<dbReference type="InterPro" id="IPR001810">
    <property type="entry name" value="F-box_dom"/>
</dbReference>
<feature type="domain" description="F-box" evidence="2">
    <location>
        <begin position="40"/>
        <end position="86"/>
    </location>
</feature>
<evidence type="ECO:0000313" key="4">
    <source>
        <dbReference type="Proteomes" id="UP001498771"/>
    </source>
</evidence>
<dbReference type="SUPFAM" id="SSF52047">
    <property type="entry name" value="RNI-like"/>
    <property type="match status" value="1"/>
</dbReference>
<dbReference type="SMART" id="SM00256">
    <property type="entry name" value="FBOX"/>
    <property type="match status" value="1"/>
</dbReference>
<dbReference type="Proteomes" id="UP001498771">
    <property type="component" value="Unassembled WGS sequence"/>
</dbReference>
<evidence type="ECO:0000256" key="1">
    <source>
        <dbReference type="SAM" id="MobiDB-lite"/>
    </source>
</evidence>
<dbReference type="PROSITE" id="PS50181">
    <property type="entry name" value="FBOX"/>
    <property type="match status" value="1"/>
</dbReference>
<proteinExistence type="predicted"/>
<organism evidence="3 4">
    <name type="scientific">Myxozyma melibiosi</name>
    <dbReference type="NCBI Taxonomy" id="54550"/>
    <lineage>
        <taxon>Eukaryota</taxon>
        <taxon>Fungi</taxon>
        <taxon>Dikarya</taxon>
        <taxon>Ascomycota</taxon>
        <taxon>Saccharomycotina</taxon>
        <taxon>Lipomycetes</taxon>
        <taxon>Lipomycetales</taxon>
        <taxon>Lipomycetaceae</taxon>
        <taxon>Myxozyma</taxon>
    </lineage>
</organism>
<dbReference type="InterPro" id="IPR036047">
    <property type="entry name" value="F-box-like_dom_sf"/>
</dbReference>
<comment type="caution">
    <text evidence="3">The sequence shown here is derived from an EMBL/GenBank/DDBJ whole genome shotgun (WGS) entry which is preliminary data.</text>
</comment>
<accession>A0ABR1EZ02</accession>
<evidence type="ECO:0000313" key="3">
    <source>
        <dbReference type="EMBL" id="KAK7202836.1"/>
    </source>
</evidence>
<dbReference type="EMBL" id="JBBJBU010000015">
    <property type="protein sequence ID" value="KAK7202836.1"/>
    <property type="molecule type" value="Genomic_DNA"/>
</dbReference>
<dbReference type="SUPFAM" id="SSF81383">
    <property type="entry name" value="F-box domain"/>
    <property type="match status" value="1"/>
</dbReference>
<dbReference type="PANTHER" id="PTHR13318:SF190">
    <property type="entry name" value="PARTNER OF PAIRED, ISOFORM B"/>
    <property type="match status" value="1"/>
</dbReference>
<sequence length="726" mass="79506">MASASLLGRSLSTLSQTVVERDSEESVGECGSEREVRSTADCINLLPREVLLGIFKYLEPFDIIRLGRVNRSWNDLSRDGKLWQLIGGSEFFCEMSAERLLTLVSDAAPFVRRLNLRGHKNLSPQDFVDLSDGGLRNLTFLSLEQNLHFDHNALTHLLRANEKLRGLVVSGTFAFTNASCFTVSMTCRDLVMLDVSYCSVVTAAGVLDIIEACPGLRDLNVSSLTGVHEQKFLLALHKILPNLTRLVMAYCVSLKDASIRLLLTGSTTTDHEDQQDEHTPAGQLQHLNLSFCTQLTNRALKDLAGYLPALLELELAGLRMVGDRGLRSVLATTPNLTFLDCDRVGNVGSPTLHCLAEHCRRLEHASFSNCANVNDEGVIAMLRALPLLRNLELDNTRIGDGVLEAAAEVTRALVCNAVAEGGGEVDGVPGIVMRISVYDCPNITWYGLLLVMRRNMERVVVSGAPRVSNSAVDSLFYVERPVDTSSPSEEADSKVTLCEFTDDDDDLILLSAGQIYVHFSYAYAPIFTHHLTQVHAAAFSRAHELAADWSVYCTGVAADPYFGYKKYVQTAMLQTAGLVICGFEGWVREREQSAAAVGIDVDAVLRRWGSDIAPASPPSSLHQVEQTPTVLQRRLSRFMSHGLRKGSTSSGTRKIGAALREMILLHQPYSGSEEGVCRDEEVLEMLFRETLGGQQLGHLSDPDVEGEGGEGGGEEEMQRRGSCVIC</sequence>
<dbReference type="Pfam" id="PF12937">
    <property type="entry name" value="F-box-like"/>
    <property type="match status" value="1"/>
</dbReference>
<dbReference type="RefSeq" id="XP_064765869.1">
    <property type="nucleotide sequence ID" value="XM_064914574.1"/>
</dbReference>